<keyword evidence="2" id="KW-0805">Transcription regulation</keyword>
<dbReference type="CDD" id="cd05466">
    <property type="entry name" value="PBP2_LTTR_substrate"/>
    <property type="match status" value="1"/>
</dbReference>
<evidence type="ECO:0000256" key="1">
    <source>
        <dbReference type="ARBA" id="ARBA00009437"/>
    </source>
</evidence>
<dbReference type="Proteomes" id="UP001629246">
    <property type="component" value="Unassembled WGS sequence"/>
</dbReference>
<evidence type="ECO:0000313" key="7">
    <source>
        <dbReference type="Proteomes" id="UP001629246"/>
    </source>
</evidence>
<dbReference type="InterPro" id="IPR005119">
    <property type="entry name" value="LysR_subst-bd"/>
</dbReference>
<dbReference type="Pfam" id="PF03466">
    <property type="entry name" value="LysR_substrate"/>
    <property type="match status" value="1"/>
</dbReference>
<dbReference type="Gene3D" id="3.40.190.290">
    <property type="match status" value="1"/>
</dbReference>
<feature type="domain" description="HTH lysR-type" evidence="5">
    <location>
        <begin position="6"/>
        <end position="63"/>
    </location>
</feature>
<dbReference type="InterPro" id="IPR000847">
    <property type="entry name" value="LysR_HTH_N"/>
</dbReference>
<proteinExistence type="inferred from homology"/>
<dbReference type="PANTHER" id="PTHR30537">
    <property type="entry name" value="HTH-TYPE TRANSCRIPTIONAL REGULATOR"/>
    <property type="match status" value="1"/>
</dbReference>
<dbReference type="PROSITE" id="PS50931">
    <property type="entry name" value="HTH_LYSR"/>
    <property type="match status" value="1"/>
</dbReference>
<keyword evidence="4" id="KW-0804">Transcription</keyword>
<dbReference type="InterPro" id="IPR058163">
    <property type="entry name" value="LysR-type_TF_proteobact-type"/>
</dbReference>
<dbReference type="EMBL" id="JAQQFM010000003">
    <property type="protein sequence ID" value="MFL9924028.1"/>
    <property type="molecule type" value="Genomic_DNA"/>
</dbReference>
<dbReference type="PANTHER" id="PTHR30537:SF3">
    <property type="entry name" value="TRANSCRIPTIONAL REGULATORY PROTEIN"/>
    <property type="match status" value="1"/>
</dbReference>
<dbReference type="Pfam" id="PF00126">
    <property type="entry name" value="HTH_1"/>
    <property type="match status" value="1"/>
</dbReference>
<reference evidence="6 7" key="1">
    <citation type="journal article" date="2024" name="Chem. Sci.">
        <title>Discovery of megapolipeptins by genome mining of a Burkholderiales bacteria collection.</title>
        <authorList>
            <person name="Paulo B.S."/>
            <person name="Recchia M.J.J."/>
            <person name="Lee S."/>
            <person name="Fergusson C.H."/>
            <person name="Romanowski S.B."/>
            <person name="Hernandez A."/>
            <person name="Krull N."/>
            <person name="Liu D.Y."/>
            <person name="Cavanagh H."/>
            <person name="Bos A."/>
            <person name="Gray C.A."/>
            <person name="Murphy B.T."/>
            <person name="Linington R.G."/>
            <person name="Eustaquio A.S."/>
        </authorList>
    </citation>
    <scope>NUCLEOTIDE SEQUENCE [LARGE SCALE GENOMIC DNA]</scope>
    <source>
        <strain evidence="6 7">RL21-008-BIB-A</strain>
    </source>
</reference>
<dbReference type="RefSeq" id="WP_408156248.1">
    <property type="nucleotide sequence ID" value="NZ_JAQQFM010000003.1"/>
</dbReference>
<keyword evidence="3" id="KW-0238">DNA-binding</keyword>
<comment type="similarity">
    <text evidence="1">Belongs to the LysR transcriptional regulatory family.</text>
</comment>
<dbReference type="Gene3D" id="1.10.10.10">
    <property type="entry name" value="Winged helix-like DNA-binding domain superfamily/Winged helix DNA-binding domain"/>
    <property type="match status" value="1"/>
</dbReference>
<accession>A0ABW9A8E3</accession>
<protein>
    <submittedName>
        <fullName evidence="6">LysR family transcriptional regulator</fullName>
    </submittedName>
</protein>
<name>A0ABW9A8E3_9BURK</name>
<evidence type="ECO:0000256" key="3">
    <source>
        <dbReference type="ARBA" id="ARBA00023125"/>
    </source>
</evidence>
<evidence type="ECO:0000259" key="5">
    <source>
        <dbReference type="PROSITE" id="PS50931"/>
    </source>
</evidence>
<gene>
    <name evidence="6" type="ORF">PQR62_07125</name>
</gene>
<evidence type="ECO:0000313" key="6">
    <source>
        <dbReference type="EMBL" id="MFL9924028.1"/>
    </source>
</evidence>
<dbReference type="SUPFAM" id="SSF53850">
    <property type="entry name" value="Periplasmic binding protein-like II"/>
    <property type="match status" value="1"/>
</dbReference>
<evidence type="ECO:0000256" key="2">
    <source>
        <dbReference type="ARBA" id="ARBA00023015"/>
    </source>
</evidence>
<dbReference type="InterPro" id="IPR036390">
    <property type="entry name" value="WH_DNA-bd_sf"/>
</dbReference>
<organism evidence="6 7">
    <name type="scientific">Herbaspirillum lusitanum</name>
    <dbReference type="NCBI Taxonomy" id="213312"/>
    <lineage>
        <taxon>Bacteria</taxon>
        <taxon>Pseudomonadati</taxon>
        <taxon>Pseudomonadota</taxon>
        <taxon>Betaproteobacteria</taxon>
        <taxon>Burkholderiales</taxon>
        <taxon>Oxalobacteraceae</taxon>
        <taxon>Herbaspirillum</taxon>
    </lineage>
</organism>
<comment type="caution">
    <text evidence="6">The sequence shown here is derived from an EMBL/GenBank/DDBJ whole genome shotgun (WGS) entry which is preliminary data.</text>
</comment>
<keyword evidence="7" id="KW-1185">Reference proteome</keyword>
<dbReference type="InterPro" id="IPR036388">
    <property type="entry name" value="WH-like_DNA-bd_sf"/>
</dbReference>
<sequence length="308" mass="34415">MNPRIPNWNDLRIFLEVARAGTLSGAAAKLKVDHSTISRHIAQLEMAVNAPVFERNHQGFHITAKGRELLEHVEGMESAALAIGESLSGAYRTPSGPVRIATMEGIASLYLSTQFVGFKSLHPLIQVELVTSTQLVHVNQREADIFLSFFPSEGKGLEVEPIGAFPLHLYAADSYLATYGTPQSVAELDQHKFVSYVDDLIQLNTVRWLEEAVTRPNVVFHSSSMIAQMFAAADAGGIVMLPAFSRAERFGLRPLLLSEIDVKRTIWMTVHRDRCFTPRIKEVQKFLREILKRDFPLPPGIRVKKLET</sequence>
<dbReference type="SUPFAM" id="SSF46785">
    <property type="entry name" value="Winged helix' DNA-binding domain"/>
    <property type="match status" value="1"/>
</dbReference>
<evidence type="ECO:0000256" key="4">
    <source>
        <dbReference type="ARBA" id="ARBA00023163"/>
    </source>
</evidence>